<evidence type="ECO:0000256" key="1">
    <source>
        <dbReference type="ARBA" id="ARBA00004496"/>
    </source>
</evidence>
<accession>A0ABY4H5Q1</accession>
<evidence type="ECO:0000256" key="12">
    <source>
        <dbReference type="PROSITE-ProRule" id="PRU00169"/>
    </source>
</evidence>
<evidence type="ECO:0000256" key="13">
    <source>
        <dbReference type="PROSITE-ProRule" id="PRU00182"/>
    </source>
</evidence>
<dbReference type="InterPro" id="IPR011006">
    <property type="entry name" value="CheY-like_superfamily"/>
</dbReference>
<dbReference type="InterPro" id="IPR039420">
    <property type="entry name" value="WalR-like"/>
</dbReference>
<keyword evidence="18" id="KW-1185">Reference proteome</keyword>
<dbReference type="RefSeq" id="WP_244755283.1">
    <property type="nucleotide sequence ID" value="NZ_CP095074.1"/>
</dbReference>
<keyword evidence="3 12" id="KW-0597">Phosphoprotein</keyword>
<dbReference type="Proteomes" id="UP000831880">
    <property type="component" value="Chromosome"/>
</dbReference>
<dbReference type="Pfam" id="PF00072">
    <property type="entry name" value="Response_reg"/>
    <property type="match status" value="1"/>
</dbReference>
<dbReference type="InterPro" id="IPR001789">
    <property type="entry name" value="Sig_transdc_resp-reg_receiver"/>
</dbReference>
<keyword evidence="4" id="KW-0902">Two-component regulatory system</keyword>
<protein>
    <recommendedName>
        <fullName evidence="11">Heme response regulator HssR</fullName>
    </recommendedName>
</protein>
<name>A0ABY4H5Q1_9BACI</name>
<keyword evidence="8" id="KW-0010">Activator</keyword>
<keyword evidence="5" id="KW-0805">Transcription regulation</keyword>
<keyword evidence="2" id="KW-0963">Cytoplasm</keyword>
<evidence type="ECO:0000256" key="11">
    <source>
        <dbReference type="ARBA" id="ARBA00039976"/>
    </source>
</evidence>
<proteinExistence type="predicted"/>
<feature type="modified residue" description="4-aspartylphosphate" evidence="12">
    <location>
        <position position="52"/>
    </location>
</feature>
<dbReference type="SMART" id="SM00862">
    <property type="entry name" value="Trans_reg_C"/>
    <property type="match status" value="1"/>
</dbReference>
<evidence type="ECO:0000256" key="10">
    <source>
        <dbReference type="ARBA" id="ARBA00037471"/>
    </source>
</evidence>
<evidence type="ECO:0000256" key="4">
    <source>
        <dbReference type="ARBA" id="ARBA00023012"/>
    </source>
</evidence>
<evidence type="ECO:0000313" key="17">
    <source>
        <dbReference type="EMBL" id="UOQ95430.1"/>
    </source>
</evidence>
<dbReference type="PROSITE" id="PS50110">
    <property type="entry name" value="RESPONSE_REGULATORY"/>
    <property type="match status" value="1"/>
</dbReference>
<dbReference type="CDD" id="cd17574">
    <property type="entry name" value="REC_OmpR"/>
    <property type="match status" value="1"/>
</dbReference>
<evidence type="ECO:0000256" key="7">
    <source>
        <dbReference type="ARBA" id="ARBA00023125"/>
    </source>
</evidence>
<dbReference type="PANTHER" id="PTHR48111">
    <property type="entry name" value="REGULATOR OF RPOS"/>
    <property type="match status" value="1"/>
</dbReference>
<evidence type="ECO:0000313" key="18">
    <source>
        <dbReference type="Proteomes" id="UP000831880"/>
    </source>
</evidence>
<keyword evidence="13" id="KW-0694">RNA-binding</keyword>
<keyword evidence="6" id="KW-0843">Virulence</keyword>
<comment type="subcellular location">
    <subcellularLocation>
        <location evidence="1">Cytoplasm</location>
    </subcellularLocation>
</comment>
<dbReference type="PROSITE" id="PS51755">
    <property type="entry name" value="OMPR_PHOB"/>
    <property type="match status" value="1"/>
</dbReference>
<organism evidence="17 18">
    <name type="scientific">Halobacillus shinanisalinarum</name>
    <dbReference type="NCBI Taxonomy" id="2932258"/>
    <lineage>
        <taxon>Bacteria</taxon>
        <taxon>Bacillati</taxon>
        <taxon>Bacillota</taxon>
        <taxon>Bacilli</taxon>
        <taxon>Bacillales</taxon>
        <taxon>Bacillaceae</taxon>
        <taxon>Halobacillus</taxon>
    </lineage>
</organism>
<dbReference type="Gene3D" id="1.10.10.10">
    <property type="entry name" value="Winged helix-like DNA-binding domain superfamily/Winged helix DNA-binding domain"/>
    <property type="match status" value="1"/>
</dbReference>
<evidence type="ECO:0000256" key="2">
    <source>
        <dbReference type="ARBA" id="ARBA00022490"/>
    </source>
</evidence>
<dbReference type="PANTHER" id="PTHR48111:SF49">
    <property type="entry name" value="HEME RESPONSE REGULATOR HSSR"/>
    <property type="match status" value="1"/>
</dbReference>
<keyword evidence="7 14" id="KW-0238">DNA-binding</keyword>
<reference evidence="17 18" key="1">
    <citation type="submission" date="2022-04" db="EMBL/GenBank/DDBJ databases">
        <title>Halobacillus sp. isolated from saltern.</title>
        <authorList>
            <person name="Won M."/>
            <person name="Lee C.-M."/>
            <person name="Woen H.-Y."/>
            <person name="Kwon S.-W."/>
        </authorList>
    </citation>
    <scope>NUCLEOTIDE SEQUENCE [LARGE SCALE GENOMIC DNA]</scope>
    <source>
        <strain evidence="17 18">SSTM10-2</strain>
    </source>
</reference>
<keyword evidence="9" id="KW-0804">Transcription</keyword>
<evidence type="ECO:0000256" key="9">
    <source>
        <dbReference type="ARBA" id="ARBA00023163"/>
    </source>
</evidence>
<dbReference type="EMBL" id="CP095074">
    <property type="protein sequence ID" value="UOQ95430.1"/>
    <property type="molecule type" value="Genomic_DNA"/>
</dbReference>
<dbReference type="InterPro" id="IPR001867">
    <property type="entry name" value="OmpR/PhoB-type_DNA-bd"/>
</dbReference>
<feature type="domain" description="OmpR/PhoB-type" evidence="16">
    <location>
        <begin position="124"/>
        <end position="221"/>
    </location>
</feature>
<dbReference type="SMART" id="SM00448">
    <property type="entry name" value="REC"/>
    <property type="match status" value="1"/>
</dbReference>
<evidence type="ECO:0000256" key="3">
    <source>
        <dbReference type="ARBA" id="ARBA00022553"/>
    </source>
</evidence>
<evidence type="ECO:0000256" key="6">
    <source>
        <dbReference type="ARBA" id="ARBA00023026"/>
    </source>
</evidence>
<comment type="function">
    <text evidence="10">Member of the two-component regulatory system HssS/HssR involved in intracellular heme homeostasis and tempering of staphylococcal virulence. Phosphorylated HssR binds to a direct repeat sequence within hrtAB promoter and activates the expression of hrtAB, an efflux pump, in response to extracellular heme, hemin, hemoglobin or blood.</text>
</comment>
<feature type="domain" description="Response regulatory" evidence="15">
    <location>
        <begin position="3"/>
        <end position="116"/>
    </location>
</feature>
<gene>
    <name evidence="17" type="ORF">MUO14_11155</name>
</gene>
<dbReference type="Gene3D" id="3.40.50.2300">
    <property type="match status" value="1"/>
</dbReference>
<dbReference type="CDD" id="cd00383">
    <property type="entry name" value="trans_reg_C"/>
    <property type="match status" value="1"/>
</dbReference>
<evidence type="ECO:0000256" key="14">
    <source>
        <dbReference type="PROSITE-ProRule" id="PRU01091"/>
    </source>
</evidence>
<evidence type="ECO:0000259" key="15">
    <source>
        <dbReference type="PROSITE" id="PS50110"/>
    </source>
</evidence>
<dbReference type="PROSITE" id="PS50889">
    <property type="entry name" value="S4"/>
    <property type="match status" value="1"/>
</dbReference>
<evidence type="ECO:0000256" key="5">
    <source>
        <dbReference type="ARBA" id="ARBA00023015"/>
    </source>
</evidence>
<dbReference type="SUPFAM" id="SSF52172">
    <property type="entry name" value="CheY-like"/>
    <property type="match status" value="1"/>
</dbReference>
<sequence length="222" mass="25671">MITILVVDDDAHLRKLVRVHLEQNGYVVIETPDGSTASTTLEKHPVDLAIVDLMMPNKDGFQLSKEIREEYDIPIIILTAKDSLVDKAKGNKAGTDDYMIKPFEEDELLFRVQAILRRFDRVNSQVIQLNETKINKRSYEVKNGSNITILPLKEFELLYQLASFPNRTFSREQLIEKIWGLEFTGDDRTVDVHIKRLRERFKTSDDFAIKTVRGIGYRLEDS</sequence>
<dbReference type="InterPro" id="IPR036388">
    <property type="entry name" value="WH-like_DNA-bd_sf"/>
</dbReference>
<evidence type="ECO:0000256" key="8">
    <source>
        <dbReference type="ARBA" id="ARBA00023159"/>
    </source>
</evidence>
<evidence type="ECO:0000259" key="16">
    <source>
        <dbReference type="PROSITE" id="PS51755"/>
    </source>
</evidence>
<dbReference type="Pfam" id="PF00486">
    <property type="entry name" value="Trans_reg_C"/>
    <property type="match status" value="1"/>
</dbReference>
<feature type="DNA-binding region" description="OmpR/PhoB-type" evidence="14">
    <location>
        <begin position="124"/>
        <end position="221"/>
    </location>
</feature>